<dbReference type="InterPro" id="IPR050091">
    <property type="entry name" value="PKS_NRPS_Biosynth_Enz"/>
</dbReference>
<dbReference type="InterPro" id="IPR006162">
    <property type="entry name" value="Ppantetheine_attach_site"/>
</dbReference>
<dbReference type="SMART" id="SM00825">
    <property type="entry name" value="PKS_KS"/>
    <property type="match status" value="1"/>
</dbReference>
<dbReference type="Proteomes" id="UP000054537">
    <property type="component" value="Unassembled WGS sequence"/>
</dbReference>
<evidence type="ECO:0000259" key="8">
    <source>
        <dbReference type="PROSITE" id="PS52019"/>
    </source>
</evidence>
<dbReference type="SUPFAM" id="SSF51735">
    <property type="entry name" value="NAD(P)-binding Rossmann-fold domains"/>
    <property type="match status" value="2"/>
</dbReference>
<evidence type="ECO:0000256" key="3">
    <source>
        <dbReference type="ARBA" id="ARBA00022679"/>
    </source>
</evidence>
<dbReference type="InterPro" id="IPR049552">
    <property type="entry name" value="PKS_DH_N"/>
</dbReference>
<dbReference type="GO" id="GO:0004312">
    <property type="term" value="F:fatty acid synthase activity"/>
    <property type="evidence" value="ECO:0007669"/>
    <property type="project" value="TreeGrafter"/>
</dbReference>
<name>A0A0A6XDU4_ACTUT</name>
<dbReference type="GO" id="GO:0031177">
    <property type="term" value="F:phosphopantetheine binding"/>
    <property type="evidence" value="ECO:0007669"/>
    <property type="project" value="InterPro"/>
</dbReference>
<dbReference type="InterPro" id="IPR049900">
    <property type="entry name" value="PKS_mFAS_DH"/>
</dbReference>
<evidence type="ECO:0000256" key="5">
    <source>
        <dbReference type="SAM" id="MobiDB-lite"/>
    </source>
</evidence>
<proteinExistence type="predicted"/>
<reference evidence="9 10" key="1">
    <citation type="submission" date="2014-10" db="EMBL/GenBank/DDBJ databases">
        <title>Draft genome sequence of Actinoplanes utahensis NRRL 12052.</title>
        <authorList>
            <person name="Velasco-Bucheli B."/>
            <person name="del Cerro C."/>
            <person name="Hormigo D."/>
            <person name="Garcia J.L."/>
            <person name="Acebal C."/>
            <person name="Arroyo M."/>
            <person name="de la Mata I."/>
        </authorList>
    </citation>
    <scope>NUCLEOTIDE SEQUENCE [LARGE SCALE GENOMIC DNA]</scope>
    <source>
        <strain evidence="9 10">NRRL 12052</strain>
    </source>
</reference>
<dbReference type="PROSITE" id="PS00606">
    <property type="entry name" value="KS3_1"/>
    <property type="match status" value="1"/>
</dbReference>
<dbReference type="InterPro" id="IPR014030">
    <property type="entry name" value="Ketoacyl_synth_N"/>
</dbReference>
<dbReference type="InterPro" id="IPR020841">
    <property type="entry name" value="PKS_Beta-ketoAc_synthase_dom"/>
</dbReference>
<dbReference type="Gene3D" id="3.40.366.10">
    <property type="entry name" value="Malonyl-Coenzyme A Acyl Carrier Protein, domain 2"/>
    <property type="match status" value="1"/>
</dbReference>
<dbReference type="InterPro" id="IPR057326">
    <property type="entry name" value="KR_dom"/>
</dbReference>
<dbReference type="InterPro" id="IPR036736">
    <property type="entry name" value="ACP-like_sf"/>
</dbReference>
<dbReference type="SMART" id="SM00822">
    <property type="entry name" value="PKS_KR"/>
    <property type="match status" value="1"/>
</dbReference>
<dbReference type="Pfam" id="PF14765">
    <property type="entry name" value="PS-DH"/>
    <property type="match status" value="1"/>
</dbReference>
<dbReference type="SMART" id="SM00827">
    <property type="entry name" value="PKS_AT"/>
    <property type="match status" value="1"/>
</dbReference>
<dbReference type="InterPro" id="IPR049490">
    <property type="entry name" value="C883_1060-like_KR_N"/>
</dbReference>
<feature type="region of interest" description="C-terminal hotdog fold" evidence="4">
    <location>
        <begin position="1474"/>
        <end position="1611"/>
    </location>
</feature>
<dbReference type="Pfam" id="PF00550">
    <property type="entry name" value="PP-binding"/>
    <property type="match status" value="1"/>
</dbReference>
<evidence type="ECO:0000313" key="9">
    <source>
        <dbReference type="EMBL" id="KHD78257.1"/>
    </source>
</evidence>
<dbReference type="Gene3D" id="3.10.129.110">
    <property type="entry name" value="Polyketide synthase dehydratase"/>
    <property type="match status" value="1"/>
</dbReference>
<dbReference type="CDD" id="cd00833">
    <property type="entry name" value="PKS"/>
    <property type="match status" value="1"/>
</dbReference>
<feature type="region of interest" description="Disordered" evidence="5">
    <location>
        <begin position="1664"/>
        <end position="1712"/>
    </location>
</feature>
<dbReference type="GO" id="GO:0005737">
    <property type="term" value="C:cytoplasm"/>
    <property type="evidence" value="ECO:0007669"/>
    <property type="project" value="TreeGrafter"/>
</dbReference>
<dbReference type="PROSITE" id="PS50075">
    <property type="entry name" value="CARRIER"/>
    <property type="match status" value="1"/>
</dbReference>
<dbReference type="OrthoDB" id="3406074at2"/>
<comment type="caution">
    <text evidence="9">The sequence shown here is derived from an EMBL/GenBank/DDBJ whole genome shotgun (WGS) entry which is preliminary data.</text>
</comment>
<accession>A0A0A6XDU4</accession>
<dbReference type="InterPro" id="IPR014043">
    <property type="entry name" value="Acyl_transferase_dom"/>
</dbReference>
<gene>
    <name evidence="9" type="ORF">MB27_05240</name>
</gene>
<dbReference type="Gene3D" id="3.40.47.10">
    <property type="match status" value="1"/>
</dbReference>
<dbReference type="InterPro" id="IPR018201">
    <property type="entry name" value="Ketoacyl_synth_AS"/>
</dbReference>
<dbReference type="InterPro" id="IPR032821">
    <property type="entry name" value="PKS_assoc"/>
</dbReference>
<dbReference type="InterPro" id="IPR016035">
    <property type="entry name" value="Acyl_Trfase/lysoPLipase"/>
</dbReference>
<dbReference type="SUPFAM" id="SSF47336">
    <property type="entry name" value="ACP-like"/>
    <property type="match status" value="1"/>
</dbReference>
<evidence type="ECO:0000256" key="4">
    <source>
        <dbReference type="PROSITE-ProRule" id="PRU01363"/>
    </source>
</evidence>
<dbReference type="Pfam" id="PF21089">
    <property type="entry name" value="PKS_DH_N"/>
    <property type="match status" value="1"/>
</dbReference>
<dbReference type="InterPro" id="IPR036291">
    <property type="entry name" value="NAD(P)-bd_dom_sf"/>
</dbReference>
<feature type="domain" description="Carrier" evidence="6">
    <location>
        <begin position="1710"/>
        <end position="1785"/>
    </location>
</feature>
<dbReference type="STRING" id="1869.MB27_05240"/>
<dbReference type="Pfam" id="PF21394">
    <property type="entry name" value="Beta-ketacyl_N"/>
    <property type="match status" value="1"/>
</dbReference>
<feature type="domain" description="PKS/mFAS DH" evidence="8">
    <location>
        <begin position="1330"/>
        <end position="1611"/>
    </location>
</feature>
<dbReference type="InterPro" id="IPR016036">
    <property type="entry name" value="Malonyl_transacylase_ACP-bd"/>
</dbReference>
<dbReference type="InterPro" id="IPR009081">
    <property type="entry name" value="PP-bd_ACP"/>
</dbReference>
<dbReference type="Pfam" id="PF00698">
    <property type="entry name" value="Acyl_transf_1"/>
    <property type="match status" value="1"/>
</dbReference>
<dbReference type="InterPro" id="IPR020807">
    <property type="entry name" value="PKS_DH"/>
</dbReference>
<dbReference type="SMART" id="SM00823">
    <property type="entry name" value="PKS_PP"/>
    <property type="match status" value="1"/>
</dbReference>
<sequence>MDRLEPIAVVGLACRFPGAADAGQFWHNLVTGTESVTFFSDDELRAAGIPESERTHPDYVPAAPTMPDADRFDAGLFGMTAHEARLCDPQFRVFLETCHAALENAGYDPFATPDSVGVFASVGPNGYHQHQLRPRPDVIGPSGVLASTLNQSDYASTLVSYKLGLRGPALTVLTACSSTLVGIHLAAQSLRAGECDTAVAGGAAVRVPLVAGHRWTPGGILTDDGHCRPFDVAASGTLWGSGAAAVILKRLDDAVADGDRIRAVLLGSAVNNDGADKVSFSAPSVGGQIEAICEAMTLAGVSPCEVDLVEAHATGTALGDPVEIAALTQAYRLLDPEPPNRRTVLGAVKSNIGHLGAVAGIAGFIKTILSMEAEAIPGTVHLRDVNPLLELDDTRFELAYRLRTWPRDPARRRIAAVTSLGIGGTNAHAVLAEGPLPDHAAEDRRPRLVVWSARTSEGEQRLRADLADHFSSRPASSFADAVATLQHGRTAHPVRGAAVCDSAAAAAESLRAGRLVSGAARDEARVAYLFPGQGVAYARMATGLYGTVPEFTVVMDECLQLFEEAGIPLYKQWTEGAGDLDDPLAQQPLVFSVGCSLGAMWRAWTGPPAAVLGHSLGELTAATVAGVWTLPEAVRLVAARATAMAAHPVAGGMFAVAASLDEVSRCLPEGAAVAAVNGDRQVVVSGSDAVLAETIARLSARDIAYRRTGVPASFHHPAWQPAARAWAEAFAGVQPGAPAAAWYSAAAGARIDAPTGSAGFWTGQLTAPVRFHDALGALLTEVGPAALLEAGPGGVLTGLARVHPSRNGAALIRSLGDHRTDHTDVLEAAGRLWVLGVPLDWNAAGQFPPKVRAELPAYPYERTRYWVDAPAAPAETGTARLPEPEPEPTIRPEPAAADTGPVSVTAWHEVDGEQQAEPAPGTRALILLPTDTDDALRVVAAVRRAALQPIRVTFGDRYADTAHEFKVRPAEPADLHRVVAALADRGMTPDVVIHATGYGRASLSASLQERLETGVLSLLALARTVLGSTRWAGPPRIVLLAGNSVDVTGGELVDPARAALHGLFRTLIAESPRLRCTGLDADDRVPVGDLARAIALGRSVPVLALRGRRVWAATDRPVPVPPATGSSLREEGVYLITGGAGALGLSLAQGLAATGLRPRIALLGRRDPEATVPAALAAIEGQGARIRGWACDVTDPAQLSQVVDQVTAAFGPVSAVFHLAGVAGDRMLAFRERSDAAAVLAPKTIGTAALEEIFARQPALDFAVFFSSRAAVEGLVGGGDYAAANAYLDAASLGSPLAKGRVLSVAWPVWRGAGMADTGVDLAALHHRVSELGGAPATRPDVELSVPDEVVWERVLGAAEVWALDEHRVGRVPLLPGTAYLDMMVSAYRERVTAEQDRPVRLRDVVFRAPFLDNADRVLRIRFRPAGEGHDVSIESRRVESAGLWTGHVSAHIRLIDADRPPAVDLQALRLRFGAAGDLESPSGRGRLFTLGPRWRNVTAVSASGDEKLIRVELPEAFRSDLAEHVLHPALLDTVAAAVRGPGQASSVPFHYELIVVHAPLPATFHAHVRRAPGAEPTAITGDIDVIGDDGALLVRIQRFTMLMVSEDQLRSSAAEPDSRVVPVDTAAATEAAAEDRGLDPSAAVAVLLGMLDAGLTGPVHVAPAATGLPRPSKAAVTAGSRPAAGKTGEPRSVTQSSPVPETAPVTGPVSGGSLRARLRDIWLESLGVTEFVEDQDFFEAGGNSLTAVELAARIRGVLGIELRIGVLLEARTFAQLHEVLARSLREQP</sequence>
<dbReference type="InterPro" id="IPR001227">
    <property type="entry name" value="Ac_transferase_dom_sf"/>
</dbReference>
<dbReference type="Pfam" id="PF08659">
    <property type="entry name" value="KR"/>
    <property type="match status" value="1"/>
</dbReference>
<protein>
    <submittedName>
        <fullName evidence="9">Uncharacterized protein</fullName>
    </submittedName>
</protein>
<dbReference type="RefSeq" id="WP_043522913.1">
    <property type="nucleotide sequence ID" value="NZ_BAABKU010000002.1"/>
</dbReference>
<dbReference type="InterPro" id="IPR013968">
    <property type="entry name" value="PKS_KR"/>
</dbReference>
<organism evidence="9 10">
    <name type="scientific">Actinoplanes utahensis</name>
    <dbReference type="NCBI Taxonomy" id="1869"/>
    <lineage>
        <taxon>Bacteria</taxon>
        <taxon>Bacillati</taxon>
        <taxon>Actinomycetota</taxon>
        <taxon>Actinomycetes</taxon>
        <taxon>Micromonosporales</taxon>
        <taxon>Micromonosporaceae</taxon>
        <taxon>Actinoplanes</taxon>
    </lineage>
</organism>
<dbReference type="GO" id="GO:0006633">
    <property type="term" value="P:fatty acid biosynthetic process"/>
    <property type="evidence" value="ECO:0007669"/>
    <property type="project" value="InterPro"/>
</dbReference>
<dbReference type="InterPro" id="IPR016039">
    <property type="entry name" value="Thiolase-like"/>
</dbReference>
<dbReference type="SUPFAM" id="SSF55048">
    <property type="entry name" value="Probable ACP-binding domain of malonyl-CoA ACP transacylase"/>
    <property type="match status" value="1"/>
</dbReference>
<dbReference type="Pfam" id="PF00109">
    <property type="entry name" value="ketoacyl-synt"/>
    <property type="match status" value="1"/>
</dbReference>
<keyword evidence="3" id="KW-0808">Transferase</keyword>
<dbReference type="PROSITE" id="PS00012">
    <property type="entry name" value="PHOSPHOPANTETHEINE"/>
    <property type="match status" value="1"/>
</dbReference>
<evidence type="ECO:0000259" key="7">
    <source>
        <dbReference type="PROSITE" id="PS52004"/>
    </source>
</evidence>
<feature type="region of interest" description="Disordered" evidence="5">
    <location>
        <begin position="875"/>
        <end position="897"/>
    </location>
</feature>
<dbReference type="GO" id="GO:0004315">
    <property type="term" value="F:3-oxoacyl-[acyl-carrier-protein] synthase activity"/>
    <property type="evidence" value="ECO:0007669"/>
    <property type="project" value="InterPro"/>
</dbReference>
<dbReference type="Gene3D" id="1.10.1200.10">
    <property type="entry name" value="ACP-like"/>
    <property type="match status" value="1"/>
</dbReference>
<dbReference type="SMART" id="SM00826">
    <property type="entry name" value="PKS_DH"/>
    <property type="match status" value="1"/>
</dbReference>
<dbReference type="Pfam" id="PF02801">
    <property type="entry name" value="Ketoacyl-synt_C"/>
    <property type="match status" value="1"/>
</dbReference>
<dbReference type="EMBL" id="JRTT01000005">
    <property type="protein sequence ID" value="KHD78257.1"/>
    <property type="molecule type" value="Genomic_DNA"/>
</dbReference>
<dbReference type="PROSITE" id="PS52019">
    <property type="entry name" value="PKS_MFAS_DH"/>
    <property type="match status" value="1"/>
</dbReference>
<dbReference type="Pfam" id="PF16197">
    <property type="entry name" value="KAsynt_C_assoc"/>
    <property type="match status" value="1"/>
</dbReference>
<feature type="active site" description="Proton acceptor; for dehydratase activity" evidence="4">
    <location>
        <position position="1367"/>
    </location>
</feature>
<evidence type="ECO:0000256" key="1">
    <source>
        <dbReference type="ARBA" id="ARBA00022450"/>
    </source>
</evidence>
<dbReference type="PROSITE" id="PS52004">
    <property type="entry name" value="KS3_2"/>
    <property type="match status" value="1"/>
</dbReference>
<dbReference type="PANTHER" id="PTHR43775">
    <property type="entry name" value="FATTY ACID SYNTHASE"/>
    <property type="match status" value="1"/>
</dbReference>
<evidence type="ECO:0000259" key="6">
    <source>
        <dbReference type="PROSITE" id="PS50075"/>
    </source>
</evidence>
<dbReference type="Gene3D" id="3.30.70.3290">
    <property type="match status" value="1"/>
</dbReference>
<dbReference type="InterPro" id="IPR049551">
    <property type="entry name" value="PKS_DH_C"/>
</dbReference>
<evidence type="ECO:0000256" key="2">
    <source>
        <dbReference type="ARBA" id="ARBA00022553"/>
    </source>
</evidence>
<dbReference type="PANTHER" id="PTHR43775:SF37">
    <property type="entry name" value="SI:DKEY-61P9.11"/>
    <property type="match status" value="1"/>
</dbReference>
<feature type="domain" description="Ketosynthase family 3 (KS3)" evidence="7">
    <location>
        <begin position="4"/>
        <end position="433"/>
    </location>
</feature>
<feature type="active site" description="Proton donor; for dehydratase activity" evidence="4">
    <location>
        <position position="1533"/>
    </location>
</feature>
<feature type="region of interest" description="N-terminal hotdog fold" evidence="4">
    <location>
        <begin position="1330"/>
        <end position="1460"/>
    </location>
</feature>
<dbReference type="Gene3D" id="3.40.50.720">
    <property type="entry name" value="NAD(P)-binding Rossmann-like Domain"/>
    <property type="match status" value="1"/>
</dbReference>
<dbReference type="GO" id="GO:0071770">
    <property type="term" value="P:DIM/DIP cell wall layer assembly"/>
    <property type="evidence" value="ECO:0007669"/>
    <property type="project" value="TreeGrafter"/>
</dbReference>
<dbReference type="eggNOG" id="COG3321">
    <property type="taxonomic scope" value="Bacteria"/>
</dbReference>
<dbReference type="InterPro" id="IPR014031">
    <property type="entry name" value="Ketoacyl_synth_C"/>
</dbReference>
<dbReference type="SUPFAM" id="SSF53901">
    <property type="entry name" value="Thiolase-like"/>
    <property type="match status" value="1"/>
</dbReference>
<evidence type="ECO:0000313" key="10">
    <source>
        <dbReference type="Proteomes" id="UP000054537"/>
    </source>
</evidence>
<keyword evidence="1" id="KW-0596">Phosphopantetheine</keyword>
<dbReference type="InterPro" id="IPR042104">
    <property type="entry name" value="PKS_dehydratase_sf"/>
</dbReference>
<keyword evidence="2" id="KW-0597">Phosphoprotein</keyword>
<dbReference type="InterPro" id="IPR020806">
    <property type="entry name" value="PKS_PP-bd"/>
</dbReference>
<dbReference type="GO" id="GO:0005886">
    <property type="term" value="C:plasma membrane"/>
    <property type="evidence" value="ECO:0007669"/>
    <property type="project" value="TreeGrafter"/>
</dbReference>
<dbReference type="SUPFAM" id="SSF52151">
    <property type="entry name" value="FabD/lysophospholipase-like"/>
    <property type="match status" value="1"/>
</dbReference>
<keyword evidence="10" id="KW-1185">Reference proteome</keyword>